<name>A0AA87ZIV7_FICCA</name>
<organism evidence="2 3">
    <name type="scientific">Ficus carica</name>
    <name type="common">Common fig</name>
    <dbReference type="NCBI Taxonomy" id="3494"/>
    <lineage>
        <taxon>Eukaryota</taxon>
        <taxon>Viridiplantae</taxon>
        <taxon>Streptophyta</taxon>
        <taxon>Embryophyta</taxon>
        <taxon>Tracheophyta</taxon>
        <taxon>Spermatophyta</taxon>
        <taxon>Magnoliopsida</taxon>
        <taxon>eudicotyledons</taxon>
        <taxon>Gunneridae</taxon>
        <taxon>Pentapetalae</taxon>
        <taxon>rosids</taxon>
        <taxon>fabids</taxon>
        <taxon>Rosales</taxon>
        <taxon>Moraceae</taxon>
        <taxon>Ficeae</taxon>
        <taxon>Ficus</taxon>
    </lineage>
</organism>
<protein>
    <submittedName>
        <fullName evidence="2">Uncharacterized protein</fullName>
    </submittedName>
</protein>
<evidence type="ECO:0000256" key="1">
    <source>
        <dbReference type="SAM" id="MobiDB-lite"/>
    </source>
</evidence>
<reference evidence="2" key="1">
    <citation type="submission" date="2023-07" db="EMBL/GenBank/DDBJ databases">
        <title>draft genome sequence of fig (Ficus carica).</title>
        <authorList>
            <person name="Takahashi T."/>
            <person name="Nishimura K."/>
        </authorList>
    </citation>
    <scope>NUCLEOTIDE SEQUENCE</scope>
</reference>
<feature type="region of interest" description="Disordered" evidence="1">
    <location>
        <begin position="96"/>
        <end position="160"/>
    </location>
</feature>
<feature type="compositionally biased region" description="Basic residues" evidence="1">
    <location>
        <begin position="107"/>
        <end position="118"/>
    </location>
</feature>
<keyword evidence="3" id="KW-1185">Reference proteome</keyword>
<gene>
    <name evidence="2" type="ORF">TIFTF001_004548</name>
</gene>
<dbReference type="Proteomes" id="UP001187192">
    <property type="component" value="Unassembled WGS sequence"/>
</dbReference>
<evidence type="ECO:0000313" key="2">
    <source>
        <dbReference type="EMBL" id="GMN34159.1"/>
    </source>
</evidence>
<dbReference type="AlphaFoldDB" id="A0AA87ZIV7"/>
<evidence type="ECO:0000313" key="3">
    <source>
        <dbReference type="Proteomes" id="UP001187192"/>
    </source>
</evidence>
<comment type="caution">
    <text evidence="2">The sequence shown here is derived from an EMBL/GenBank/DDBJ whole genome shotgun (WGS) entry which is preliminary data.</text>
</comment>
<accession>A0AA87ZIV7</accession>
<proteinExistence type="predicted"/>
<sequence length="191" mass="20583">MAAAATVDARVAATTLQSWTPPFEYHRYHSNLLWVTFLGEEQENVEEKGGQAGSFEMGWPEALPMVLKVAEEKGEERERGGVAGGRGWVGGGRGWGRGWAAAGERRRERKGKRKRGRVAGRPAAGGGGAWGGSSELGVSRRRRGGSPASGAGDGKIAGDGEDFGWKNLNEIRYMTIWYISDISTVRFKSNG</sequence>
<dbReference type="EMBL" id="BTGU01000004">
    <property type="protein sequence ID" value="GMN34159.1"/>
    <property type="molecule type" value="Genomic_DNA"/>
</dbReference>